<gene>
    <name evidence="1" type="ORF">C7212DRAFT_350165</name>
</gene>
<reference evidence="1 2" key="1">
    <citation type="submission" date="2018-03" db="EMBL/GenBank/DDBJ databases">
        <title>Genomes of Pezizomycetes fungi and the evolution of truffles.</title>
        <authorList>
            <person name="Murat C."/>
            <person name="Payen T."/>
            <person name="Noel B."/>
            <person name="Kuo A."/>
            <person name="Martin F.M."/>
        </authorList>
    </citation>
    <scope>NUCLEOTIDE SEQUENCE [LARGE SCALE GENOMIC DNA]</scope>
    <source>
        <strain evidence="1">091103-1</strain>
    </source>
</reference>
<organism evidence="1 2">
    <name type="scientific">Tuber magnatum</name>
    <name type="common">white Piedmont truffle</name>
    <dbReference type="NCBI Taxonomy" id="42249"/>
    <lineage>
        <taxon>Eukaryota</taxon>
        <taxon>Fungi</taxon>
        <taxon>Dikarya</taxon>
        <taxon>Ascomycota</taxon>
        <taxon>Pezizomycotina</taxon>
        <taxon>Pezizomycetes</taxon>
        <taxon>Pezizales</taxon>
        <taxon>Tuberaceae</taxon>
        <taxon>Tuber</taxon>
    </lineage>
</organism>
<keyword evidence="2" id="KW-1185">Reference proteome</keyword>
<dbReference type="Proteomes" id="UP000246991">
    <property type="component" value="Unassembled WGS sequence"/>
</dbReference>
<evidence type="ECO:0000313" key="2">
    <source>
        <dbReference type="Proteomes" id="UP000246991"/>
    </source>
</evidence>
<comment type="caution">
    <text evidence="1">The sequence shown here is derived from an EMBL/GenBank/DDBJ whole genome shotgun (WGS) entry which is preliminary data.</text>
</comment>
<dbReference type="PANTHER" id="PTHR33606:SF3">
    <property type="entry name" value="PROTEIN YCII"/>
    <property type="match status" value="1"/>
</dbReference>
<dbReference type="OrthoDB" id="5519740at2759"/>
<dbReference type="Gene3D" id="3.30.70.1060">
    <property type="entry name" value="Dimeric alpha+beta barrel"/>
    <property type="match status" value="1"/>
</dbReference>
<name>A0A317SZP4_9PEZI</name>
<proteinExistence type="predicted"/>
<dbReference type="InterPro" id="IPR011008">
    <property type="entry name" value="Dimeric_a/b-barrel"/>
</dbReference>
<dbReference type="SUPFAM" id="SSF54909">
    <property type="entry name" value="Dimeric alpha+beta barrel"/>
    <property type="match status" value="1"/>
</dbReference>
<dbReference type="EMBL" id="PYWC01000011">
    <property type="protein sequence ID" value="PWW78907.1"/>
    <property type="molecule type" value="Genomic_DNA"/>
</dbReference>
<dbReference type="PANTHER" id="PTHR33606">
    <property type="entry name" value="PROTEIN YCII"/>
    <property type="match status" value="1"/>
</dbReference>
<protein>
    <recommendedName>
        <fullName evidence="3">YCII-related domain-containing protein</fullName>
    </recommendedName>
</protein>
<sequence>MTLSEFFVIVPDLPTAKRSEVRSRHLAHVAERMAKGEFYRQGGAYCSPEIPSEQVGDVPYAGSALTVVAEDEEDVKRQLVNDPYFREGVWDVEKARIFHFKTGDTVPINYPLQQ</sequence>
<dbReference type="AlphaFoldDB" id="A0A317SZP4"/>
<dbReference type="InterPro" id="IPR051807">
    <property type="entry name" value="Sec-metab_biosynth-assoc"/>
</dbReference>
<evidence type="ECO:0000313" key="1">
    <source>
        <dbReference type="EMBL" id="PWW78907.1"/>
    </source>
</evidence>
<accession>A0A317SZP4</accession>
<evidence type="ECO:0008006" key="3">
    <source>
        <dbReference type="Google" id="ProtNLM"/>
    </source>
</evidence>